<dbReference type="EMBL" id="LVWE01000028">
    <property type="protein sequence ID" value="OAD45467.1"/>
    <property type="molecule type" value="Genomic_DNA"/>
</dbReference>
<sequence length="603" mass="64419">MKKILLLLTVFSMVFTSCDPLEDIYEEVDANASGIVGDVVFTLTDEDYETLDLSYGSFNSEDEAKEALPGFLSGKYPVWGKGSAALVSYDLYVGNAFSVDNYTLSLEDYATSGSTLLGFESTATPADYLVDIITSQYATADEGDYVSAYYDQYTGGAFTVTPTVSLDENLDYGTTAGDLTTVSGGAWASHNGTPNQLLYSTDGLTMDDYPSSSIGGALAISSSGSEDINTAISSELTSNKIYSSALIKLSEVGNGTYFFHLMEDAGTFVFSARTGAKSDGNGKVLFGIGASSSSLTYGTTAYELDTTYLLVTSYEVETGIANLYVLTSVTDTEPTTPEATNTGNAGNTAKNIAIRQGGGGPSAVIDGIRVANTWSSIMSNETLEDETVGNKETYNAIYTYTGGAWALPSDNGFYSVTDADFASMSIENFGSSTSADDYLPAFLNIKFPYAKNGDVLNVLYKYVSSSSGAQTRGDAYTKTDGVWMAHESTTVASLQLAHDGANWVPDNTIKYELVDADYTLIKDTYGANPDFAAAVANLDTYGNISTFNWTDEQIDTVINTVINAHFSGMEEGQKFAITVFVYNGSAQNVVYRYVLNGGTYVRD</sequence>
<organism evidence="1 2">
    <name type="scientific">Polaribacter atrinae</name>
    <dbReference type="NCBI Taxonomy" id="1333662"/>
    <lineage>
        <taxon>Bacteria</taxon>
        <taxon>Pseudomonadati</taxon>
        <taxon>Bacteroidota</taxon>
        <taxon>Flavobacteriia</taxon>
        <taxon>Flavobacteriales</taxon>
        <taxon>Flavobacteriaceae</taxon>
    </lineage>
</organism>
<dbReference type="PROSITE" id="PS51257">
    <property type="entry name" value="PROKAR_LIPOPROTEIN"/>
    <property type="match status" value="1"/>
</dbReference>
<dbReference type="AlphaFoldDB" id="A0A176TC58"/>
<dbReference type="Proteomes" id="UP000076923">
    <property type="component" value="Unassembled WGS sequence"/>
</dbReference>
<evidence type="ECO:0000313" key="2">
    <source>
        <dbReference type="Proteomes" id="UP000076923"/>
    </source>
</evidence>
<protein>
    <recommendedName>
        <fullName evidence="3">DUF5017 domain-containing protein</fullName>
    </recommendedName>
</protein>
<accession>A0A176TC58</accession>
<evidence type="ECO:0000313" key="1">
    <source>
        <dbReference type="EMBL" id="OAD45467.1"/>
    </source>
</evidence>
<reference evidence="1 2" key="1">
    <citation type="submission" date="2016-02" db="EMBL/GenBank/DDBJ databases">
        <title>Draft genome sequence of Polaribacter atrinae KACC17473.</title>
        <authorList>
            <person name="Shin S.-K."/>
            <person name="Yi H."/>
        </authorList>
    </citation>
    <scope>NUCLEOTIDE SEQUENCE [LARGE SCALE GENOMIC DNA]</scope>
    <source>
        <strain evidence="1 2">KACC 17473</strain>
    </source>
</reference>
<proteinExistence type="predicted"/>
<keyword evidence="2" id="KW-1185">Reference proteome</keyword>
<dbReference type="OrthoDB" id="1013052at2"/>
<comment type="caution">
    <text evidence="1">The sequence shown here is derived from an EMBL/GenBank/DDBJ whole genome shotgun (WGS) entry which is preliminary data.</text>
</comment>
<gene>
    <name evidence="1" type="ORF">LPB303_06870</name>
</gene>
<dbReference type="RefSeq" id="WP_068449153.1">
    <property type="nucleotide sequence ID" value="NZ_CP150660.1"/>
</dbReference>
<evidence type="ECO:0008006" key="3">
    <source>
        <dbReference type="Google" id="ProtNLM"/>
    </source>
</evidence>
<name>A0A176TC58_9FLAO</name>
<dbReference type="STRING" id="1333662.LPB303_06870"/>